<dbReference type="CDD" id="cd07106">
    <property type="entry name" value="ALDH_AldA-AAD23400"/>
    <property type="match status" value="1"/>
</dbReference>
<comment type="similarity">
    <text evidence="3">Belongs to the aldehyde dehydrogenase family.</text>
</comment>
<keyword evidence="1 3" id="KW-0560">Oxidoreductase</keyword>
<proteinExistence type="inferred from homology"/>
<dbReference type="Proteomes" id="UP001156398">
    <property type="component" value="Unassembled WGS sequence"/>
</dbReference>
<evidence type="ECO:0000256" key="3">
    <source>
        <dbReference type="RuleBase" id="RU003345"/>
    </source>
</evidence>
<dbReference type="Gene3D" id="3.40.309.10">
    <property type="entry name" value="Aldehyde Dehydrogenase, Chain A, domain 2"/>
    <property type="match status" value="1"/>
</dbReference>
<gene>
    <name evidence="5" type="ORF">POF43_031755</name>
</gene>
<reference evidence="5 6" key="1">
    <citation type="submission" date="2023-05" db="EMBL/GenBank/DDBJ databases">
        <title>Streptantibioticus silvisoli sp. nov., acidotolerant actinomycetes 1 from pine litter.</title>
        <authorList>
            <person name="Swiecimska M."/>
            <person name="Golinska P."/>
            <person name="Sangal V."/>
            <person name="Wachnowicz B."/>
            <person name="Goodfellow M."/>
        </authorList>
    </citation>
    <scope>NUCLEOTIDE SEQUENCE [LARGE SCALE GENOMIC DNA]</scope>
    <source>
        <strain evidence="5 6">SL54</strain>
    </source>
</reference>
<protein>
    <submittedName>
        <fullName evidence="5">Aldehyde dehydrogenase family protein</fullName>
    </submittedName>
</protein>
<accession>A0ABT6WAB5</accession>
<evidence type="ECO:0000256" key="2">
    <source>
        <dbReference type="PROSITE-ProRule" id="PRU10007"/>
    </source>
</evidence>
<dbReference type="Pfam" id="PF00171">
    <property type="entry name" value="Aldedh"/>
    <property type="match status" value="1"/>
</dbReference>
<keyword evidence="6" id="KW-1185">Reference proteome</keyword>
<dbReference type="EMBL" id="JAAGKO020000079">
    <property type="protein sequence ID" value="MDI5967247.1"/>
    <property type="molecule type" value="Genomic_DNA"/>
</dbReference>
<evidence type="ECO:0000259" key="4">
    <source>
        <dbReference type="Pfam" id="PF00171"/>
    </source>
</evidence>
<dbReference type="InterPro" id="IPR044086">
    <property type="entry name" value="LUC3-like"/>
</dbReference>
<feature type="domain" description="Aldehyde dehydrogenase" evidence="4">
    <location>
        <begin position="12"/>
        <end position="454"/>
    </location>
</feature>
<comment type="caution">
    <text evidence="5">The sequence shown here is derived from an EMBL/GenBank/DDBJ whole genome shotgun (WGS) entry which is preliminary data.</text>
</comment>
<dbReference type="PANTHER" id="PTHR11699">
    <property type="entry name" value="ALDEHYDE DEHYDROGENASE-RELATED"/>
    <property type="match status" value="1"/>
</dbReference>
<dbReference type="PROSITE" id="PS00687">
    <property type="entry name" value="ALDEHYDE_DEHYDR_GLU"/>
    <property type="match status" value="1"/>
</dbReference>
<evidence type="ECO:0000313" key="5">
    <source>
        <dbReference type="EMBL" id="MDI5967247.1"/>
    </source>
</evidence>
<dbReference type="Gene3D" id="3.40.605.10">
    <property type="entry name" value="Aldehyde Dehydrogenase, Chain A, domain 1"/>
    <property type="match status" value="1"/>
</dbReference>
<dbReference type="SUPFAM" id="SSF53720">
    <property type="entry name" value="ALDH-like"/>
    <property type="match status" value="1"/>
</dbReference>
<feature type="active site" evidence="2">
    <location>
        <position position="235"/>
    </location>
</feature>
<evidence type="ECO:0000313" key="6">
    <source>
        <dbReference type="Proteomes" id="UP001156398"/>
    </source>
</evidence>
<dbReference type="RefSeq" id="WP_271323525.1">
    <property type="nucleotide sequence ID" value="NZ_JAAGKO020000079.1"/>
</dbReference>
<dbReference type="InterPro" id="IPR016163">
    <property type="entry name" value="Ald_DH_C"/>
</dbReference>
<organism evidence="5 6">
    <name type="scientific">Streptantibioticus silvisoli</name>
    <dbReference type="NCBI Taxonomy" id="2705255"/>
    <lineage>
        <taxon>Bacteria</taxon>
        <taxon>Bacillati</taxon>
        <taxon>Actinomycetota</taxon>
        <taxon>Actinomycetes</taxon>
        <taxon>Kitasatosporales</taxon>
        <taxon>Streptomycetaceae</taxon>
        <taxon>Streptantibioticus</taxon>
    </lineage>
</organism>
<sequence>MTMAGSPVRTEALFDVLDPATGEVCGRAPDCTGEQLDAAVAAAAGAWPAWRSDAAYRRRCLAEAAVVLRGAAGGLAALLTMEQGKPLRESATEVARAAARFEYFAGLEYGPQVVEDGDEWRVEVHRRPFGPVAALVPWNLPLQLAAAKAVPALATGNTVVLKPSPHTPLATLELGRLLAGVFPPGVLNVVSGRADLGRLLVRHPGIRKVNFTGSTATGQSVAAAAAPDLKRLTLELGGNDAAIVLDDADVERVAEGVFGPAFANCGQLCLAIKRVYVPDALHDDLVAALAARAGQLTVGNGADPATGMGPVNNRAQFDRVTGLVADALAHGARAAAGGHALDGPGTFHAPTVLDGLTDGVRVVDEEQFGPVLPVIRYRDTEDALARANNSPYGLAGSVWGTDLDRAASIAERMECGTAWVNAHIRMTFTEPFAGSKWSGLGVSGGEWSLHSHTEPFVVHRPKK</sequence>
<dbReference type="InterPro" id="IPR016162">
    <property type="entry name" value="Ald_DH_N"/>
</dbReference>
<name>A0ABT6WAB5_9ACTN</name>
<dbReference type="InterPro" id="IPR016161">
    <property type="entry name" value="Ald_DH/histidinol_DH"/>
</dbReference>
<dbReference type="InterPro" id="IPR029510">
    <property type="entry name" value="Ald_DH_CS_GLU"/>
</dbReference>
<dbReference type="InterPro" id="IPR015590">
    <property type="entry name" value="Aldehyde_DH_dom"/>
</dbReference>
<evidence type="ECO:0000256" key="1">
    <source>
        <dbReference type="ARBA" id="ARBA00023002"/>
    </source>
</evidence>